<organism evidence="1 2">
    <name type="scientific">Kipferlia bialata</name>
    <dbReference type="NCBI Taxonomy" id="797122"/>
    <lineage>
        <taxon>Eukaryota</taxon>
        <taxon>Metamonada</taxon>
        <taxon>Carpediemonas-like organisms</taxon>
        <taxon>Kipferlia</taxon>
    </lineage>
</organism>
<comment type="caution">
    <text evidence="1">The sequence shown here is derived from an EMBL/GenBank/DDBJ whole genome shotgun (WGS) entry which is preliminary data.</text>
</comment>
<evidence type="ECO:0000313" key="2">
    <source>
        <dbReference type="Proteomes" id="UP000265618"/>
    </source>
</evidence>
<keyword evidence="2" id="KW-1185">Reference proteome</keyword>
<dbReference type="InterPro" id="IPR029058">
    <property type="entry name" value="AB_hydrolase_fold"/>
</dbReference>
<evidence type="ECO:0000313" key="1">
    <source>
        <dbReference type="EMBL" id="GIQ92195.1"/>
    </source>
</evidence>
<accession>A0A9K3DBW8</accession>
<protein>
    <submittedName>
        <fullName evidence="1">Uncharacterized protein</fullName>
    </submittedName>
</protein>
<proteinExistence type="predicted"/>
<reference evidence="1 2" key="1">
    <citation type="journal article" date="2018" name="PLoS ONE">
        <title>The draft genome of Kipferlia bialata reveals reductive genome evolution in fornicate parasites.</title>
        <authorList>
            <person name="Tanifuji G."/>
            <person name="Takabayashi S."/>
            <person name="Kume K."/>
            <person name="Takagi M."/>
            <person name="Nakayama T."/>
            <person name="Kamikawa R."/>
            <person name="Inagaki Y."/>
            <person name="Hashimoto T."/>
        </authorList>
    </citation>
    <scope>NUCLEOTIDE SEQUENCE [LARGE SCALE GENOMIC DNA]</scope>
    <source>
        <strain evidence="1">NY0173</strain>
    </source>
</reference>
<dbReference type="Pfam" id="PF02089">
    <property type="entry name" value="Palm_thioest"/>
    <property type="match status" value="1"/>
</dbReference>
<dbReference type="Proteomes" id="UP000265618">
    <property type="component" value="Unassembled WGS sequence"/>
</dbReference>
<sequence length="84" mass="9723">MDSMIDWLREIDPTVHIHNMQIDDCSHSDWLCSYLERLPLAAAEFSRNIAADPYLQNGFDIIAHSQGTVVARGYLQWYNETPVR</sequence>
<gene>
    <name evidence="1" type="ORF">KIPB_015833</name>
</gene>
<dbReference type="Gene3D" id="3.40.50.1820">
    <property type="entry name" value="alpha/beta hydrolase"/>
    <property type="match status" value="1"/>
</dbReference>
<name>A0A9K3DBW8_9EUKA</name>
<dbReference type="OrthoDB" id="10263094at2759"/>
<feature type="non-terminal residue" evidence="1">
    <location>
        <position position="1"/>
    </location>
</feature>
<dbReference type="AlphaFoldDB" id="A0A9K3DBW8"/>
<dbReference type="EMBL" id="BDIP01009174">
    <property type="protein sequence ID" value="GIQ92195.1"/>
    <property type="molecule type" value="Genomic_DNA"/>
</dbReference>
<dbReference type="SUPFAM" id="SSF53474">
    <property type="entry name" value="alpha/beta-Hydrolases"/>
    <property type="match status" value="1"/>
</dbReference>